<dbReference type="Proteomes" id="UP000664859">
    <property type="component" value="Unassembled WGS sequence"/>
</dbReference>
<name>A0A836C732_9STRA</name>
<gene>
    <name evidence="1" type="ORF">JKP88DRAFT_339343</name>
</gene>
<comment type="caution">
    <text evidence="1">The sequence shown here is derived from an EMBL/GenBank/DDBJ whole genome shotgun (WGS) entry which is preliminary data.</text>
</comment>
<evidence type="ECO:0000313" key="2">
    <source>
        <dbReference type="Proteomes" id="UP000664859"/>
    </source>
</evidence>
<reference evidence="1" key="1">
    <citation type="submission" date="2021-02" db="EMBL/GenBank/DDBJ databases">
        <title>First Annotated Genome of the Yellow-green Alga Tribonema minus.</title>
        <authorList>
            <person name="Mahan K.M."/>
        </authorList>
    </citation>
    <scope>NUCLEOTIDE SEQUENCE</scope>
    <source>
        <strain evidence="1">UTEX B ZZ1240</strain>
    </source>
</reference>
<evidence type="ECO:0000313" key="1">
    <source>
        <dbReference type="EMBL" id="KAG5175149.1"/>
    </source>
</evidence>
<dbReference type="EMBL" id="JAFCMP010000553">
    <property type="protein sequence ID" value="KAG5175149.1"/>
    <property type="molecule type" value="Genomic_DNA"/>
</dbReference>
<sequence>MPRCADAGEYKFYGYSAQTVGDFRKALVDHLQQQRLVGLGGAGAVRTMLCSAFKDGHMIDACLLRNTTWWEKQQVVLVIFHVPQPPAHGLSGGQSERVVTFVDAAGTELVPNGVCAALGTLLRALVPATWHNGSALSLQDVDLWVPGSGRFDTTRYSMLASVYEDQDDDDATDSGMRIMVKRVSAPLRITFEWNDTDDVHETPTRYFQPSDTLMDMYRHCDVPPCSWDLLWDGRNLTTQSALRSTLAQRALPPECTLVVARAATGSRMTVTVKKLTGESIGFSVMPMWCVLPYLLHCCSTRNTQRLCNMKVLHLRTLVVTRAVISRMRIYVKTLLGKNLAFDVIPTW</sequence>
<keyword evidence="2" id="KW-1185">Reference proteome</keyword>
<organism evidence="1 2">
    <name type="scientific">Tribonema minus</name>
    <dbReference type="NCBI Taxonomy" id="303371"/>
    <lineage>
        <taxon>Eukaryota</taxon>
        <taxon>Sar</taxon>
        <taxon>Stramenopiles</taxon>
        <taxon>Ochrophyta</taxon>
        <taxon>PX clade</taxon>
        <taxon>Xanthophyceae</taxon>
        <taxon>Tribonematales</taxon>
        <taxon>Tribonemataceae</taxon>
        <taxon>Tribonema</taxon>
    </lineage>
</organism>
<protein>
    <recommendedName>
        <fullName evidence="3">Ubiquitin-like domain-containing protein</fullName>
    </recommendedName>
</protein>
<proteinExistence type="predicted"/>
<dbReference type="AlphaFoldDB" id="A0A836C732"/>
<accession>A0A836C732</accession>
<evidence type="ECO:0008006" key="3">
    <source>
        <dbReference type="Google" id="ProtNLM"/>
    </source>
</evidence>